<protein>
    <submittedName>
        <fullName evidence="2">Uncharacterized protein</fullName>
    </submittedName>
</protein>
<keyword evidence="1" id="KW-1133">Transmembrane helix</keyword>
<gene>
    <name evidence="2" type="ORF">GCM10023349_03060</name>
</gene>
<organism evidence="2 3">
    <name type="scientific">Nocardioides conyzicola</name>
    <dbReference type="NCBI Taxonomy" id="1651781"/>
    <lineage>
        <taxon>Bacteria</taxon>
        <taxon>Bacillati</taxon>
        <taxon>Actinomycetota</taxon>
        <taxon>Actinomycetes</taxon>
        <taxon>Propionibacteriales</taxon>
        <taxon>Nocardioidaceae</taxon>
        <taxon>Nocardioides</taxon>
    </lineage>
</organism>
<comment type="caution">
    <text evidence="2">The sequence shown here is derived from an EMBL/GenBank/DDBJ whole genome shotgun (WGS) entry which is preliminary data.</text>
</comment>
<accession>A0ABP8WMK7</accession>
<feature type="transmembrane region" description="Helical" evidence="1">
    <location>
        <begin position="408"/>
        <end position="425"/>
    </location>
</feature>
<evidence type="ECO:0000313" key="2">
    <source>
        <dbReference type="EMBL" id="GAA4691688.1"/>
    </source>
</evidence>
<reference evidence="3" key="1">
    <citation type="journal article" date="2019" name="Int. J. Syst. Evol. Microbiol.">
        <title>The Global Catalogue of Microorganisms (GCM) 10K type strain sequencing project: providing services to taxonomists for standard genome sequencing and annotation.</title>
        <authorList>
            <consortium name="The Broad Institute Genomics Platform"/>
            <consortium name="The Broad Institute Genome Sequencing Center for Infectious Disease"/>
            <person name="Wu L."/>
            <person name="Ma J."/>
        </authorList>
    </citation>
    <scope>NUCLEOTIDE SEQUENCE [LARGE SCALE GENOMIC DNA]</scope>
    <source>
        <strain evidence="3">JCM 18531</strain>
    </source>
</reference>
<dbReference type="Proteomes" id="UP001499974">
    <property type="component" value="Unassembled WGS sequence"/>
</dbReference>
<sequence>MPTSRTTATLTLRQGRADETVATAGWTRLVATLAARAAGRVEVDVGLVTTTFRGSTERLDRVRAWLDAPDLTDLDAVRRELAADPPDVGAVEVALLVRYGAQGPGLAGLGETGLGSVTPDALRAHVERCLAGTPPAAVRIPRDPAYSHGYAYGTSVVIASGVVPVDAADALGEDLARALREEVGGTGEEAPWWRAEQVDADHAVLVVAGWRTRSTTSRWREARPLLLDEVGLPGATDFAETLLVGAHPKVLDFVLGVPEAGWQHAPSEGTGYRHRGNEQHHLRVDGRGVHFDYGWGGPFFPADQLAAVLAHPGGARTLVAQDGLNMTVQPQDWRDGAGAVAEIDELAGSRLLPQLTDPAAEREQRLPGPPRVPEPRTTVALLVGAFALLLALVVSVVVAFTLADVPPTPFVLVGGVAALTAGLVVRRRARRAEG</sequence>
<proteinExistence type="predicted"/>
<name>A0ABP8WMK7_9ACTN</name>
<keyword evidence="1" id="KW-0472">Membrane</keyword>
<feature type="transmembrane region" description="Helical" evidence="1">
    <location>
        <begin position="379"/>
        <end position="402"/>
    </location>
</feature>
<dbReference type="EMBL" id="BAABKM010000001">
    <property type="protein sequence ID" value="GAA4691688.1"/>
    <property type="molecule type" value="Genomic_DNA"/>
</dbReference>
<evidence type="ECO:0000256" key="1">
    <source>
        <dbReference type="SAM" id="Phobius"/>
    </source>
</evidence>
<keyword evidence="3" id="KW-1185">Reference proteome</keyword>
<evidence type="ECO:0000313" key="3">
    <source>
        <dbReference type="Proteomes" id="UP001499974"/>
    </source>
</evidence>
<keyword evidence="1" id="KW-0812">Transmembrane</keyword>